<dbReference type="InterPro" id="IPR007691">
    <property type="entry name" value="LpxD"/>
</dbReference>
<gene>
    <name evidence="7 10" type="primary">lpxD</name>
    <name evidence="10" type="ORF">K8G79_01445</name>
</gene>
<accession>A0AAJ1AIM4</accession>
<evidence type="ECO:0000313" key="10">
    <source>
        <dbReference type="EMBL" id="MBZ0158807.1"/>
    </source>
</evidence>
<dbReference type="InterPro" id="IPR020573">
    <property type="entry name" value="UDP_GlcNAc_AcTrfase_non-rep"/>
</dbReference>
<evidence type="ECO:0000256" key="5">
    <source>
        <dbReference type="ARBA" id="ARBA00023098"/>
    </source>
</evidence>
<protein>
    <recommendedName>
        <fullName evidence="7">UDP-3-O-acylglucosamine N-acyltransferase</fullName>
        <ecNumber evidence="7">2.3.1.191</ecNumber>
    </recommendedName>
</protein>
<feature type="domain" description="UDP-3-O-[3-hydroxymyristoyl] glucosamine N-acyltransferase non-repeat region" evidence="9">
    <location>
        <begin position="20"/>
        <end position="85"/>
    </location>
</feature>
<dbReference type="InterPro" id="IPR018357">
    <property type="entry name" value="Hexapep_transf_CS"/>
</dbReference>
<comment type="subunit">
    <text evidence="7">Homotrimer.</text>
</comment>
<feature type="region of interest" description="Disordered" evidence="8">
    <location>
        <begin position="340"/>
        <end position="359"/>
    </location>
</feature>
<keyword evidence="3 7" id="KW-0808">Transferase</keyword>
<keyword evidence="2 7" id="KW-0441">Lipid A biosynthesis</keyword>
<dbReference type="HAMAP" id="MF_00523">
    <property type="entry name" value="LpxD"/>
    <property type="match status" value="1"/>
</dbReference>
<dbReference type="GO" id="GO:0016410">
    <property type="term" value="F:N-acyltransferase activity"/>
    <property type="evidence" value="ECO:0007669"/>
    <property type="project" value="InterPro"/>
</dbReference>
<feature type="compositionally biased region" description="Polar residues" evidence="8">
    <location>
        <begin position="347"/>
        <end position="359"/>
    </location>
</feature>
<evidence type="ECO:0000259" key="9">
    <source>
        <dbReference type="Pfam" id="PF04613"/>
    </source>
</evidence>
<dbReference type="EC" id="2.3.1.191" evidence="7"/>
<proteinExistence type="inferred from homology"/>
<name>A0AAJ1AIM4_9BACT</name>
<dbReference type="Gene3D" id="3.40.1390.10">
    <property type="entry name" value="MurE/MurF, N-terminal domain"/>
    <property type="match status" value="1"/>
</dbReference>
<dbReference type="PANTHER" id="PTHR43378:SF2">
    <property type="entry name" value="UDP-3-O-ACYLGLUCOSAMINE N-ACYLTRANSFERASE 1, MITOCHONDRIAL-RELATED"/>
    <property type="match status" value="1"/>
</dbReference>
<dbReference type="Gene3D" id="2.160.10.10">
    <property type="entry name" value="Hexapeptide repeat proteins"/>
    <property type="match status" value="1"/>
</dbReference>
<comment type="caution">
    <text evidence="10">The sequence shown here is derived from an EMBL/GenBank/DDBJ whole genome shotgun (WGS) entry which is preliminary data.</text>
</comment>
<dbReference type="EMBL" id="JAIOIU010000018">
    <property type="protein sequence ID" value="MBZ0158807.1"/>
    <property type="molecule type" value="Genomic_DNA"/>
</dbReference>
<evidence type="ECO:0000256" key="1">
    <source>
        <dbReference type="ARBA" id="ARBA00022516"/>
    </source>
</evidence>
<dbReference type="NCBIfam" id="NF002060">
    <property type="entry name" value="PRK00892.1"/>
    <property type="match status" value="1"/>
</dbReference>
<evidence type="ECO:0000256" key="7">
    <source>
        <dbReference type="HAMAP-Rule" id="MF_00523"/>
    </source>
</evidence>
<keyword evidence="4 7" id="KW-0677">Repeat</keyword>
<evidence type="ECO:0000256" key="8">
    <source>
        <dbReference type="SAM" id="MobiDB-lite"/>
    </source>
</evidence>
<comment type="function">
    <text evidence="7">Catalyzes the N-acylation of UDP-3-O-acylglucosamine using 3-hydroxyacyl-ACP as the acyl donor. Is involved in the biosynthesis of lipid A, a phosphorylated glycolipid that anchors the lipopolysaccharide to the outer membrane of the cell.</text>
</comment>
<dbReference type="CDD" id="cd03352">
    <property type="entry name" value="LbH_LpxD"/>
    <property type="match status" value="1"/>
</dbReference>
<evidence type="ECO:0000256" key="6">
    <source>
        <dbReference type="ARBA" id="ARBA00023315"/>
    </source>
</evidence>
<dbReference type="NCBIfam" id="TIGR01853">
    <property type="entry name" value="lipid_A_lpxD"/>
    <property type="match status" value="1"/>
</dbReference>
<evidence type="ECO:0000256" key="4">
    <source>
        <dbReference type="ARBA" id="ARBA00022737"/>
    </source>
</evidence>
<dbReference type="Pfam" id="PF04613">
    <property type="entry name" value="LpxD"/>
    <property type="match status" value="1"/>
</dbReference>
<keyword evidence="6 7" id="KW-0012">Acyltransferase</keyword>
<dbReference type="SUPFAM" id="SSF51161">
    <property type="entry name" value="Trimeric LpxA-like enzymes"/>
    <property type="match status" value="1"/>
</dbReference>
<dbReference type="GO" id="GO:0009245">
    <property type="term" value="P:lipid A biosynthetic process"/>
    <property type="evidence" value="ECO:0007669"/>
    <property type="project" value="UniProtKB-UniRule"/>
</dbReference>
<evidence type="ECO:0000256" key="3">
    <source>
        <dbReference type="ARBA" id="ARBA00022679"/>
    </source>
</evidence>
<comment type="similarity">
    <text evidence="7">Belongs to the transferase hexapeptide repeat family. LpxD subfamily.</text>
</comment>
<sequence>MQLKELAEKLQCRLVGNGEIEVHRLAPLCEASEGDLTVVVNARDLPKLEASRASAVIVGEGSPPWSKPALLANDPHLVFVHALRLFSTPDHPMPGAHPSSIVQEDAQLAEDVAIGPLSVVEAGVTIGPRSIVGAQVYIGKGCRIGADCRFYPQVMIRDGVEIGDRVIIHSGAVIGSDGFGYLKDRQGARIKVPQIGRVILEDDVEIGANVTIDRATMGATRIKRGTKIDNLVQIAHNVVVGADTVIAAMSGISGSVEIGDRVTLAGQVGIADHVKIGDDVTVGAQAGVTKSLPPGGAFLGFPAVPHLEFKRSVAAINRIPQLLMAIKRIEARLASLEGTMRKRQEEAQTSQSASEGGPK</sequence>
<dbReference type="AlphaFoldDB" id="A0AAJ1AIM4"/>
<keyword evidence="5 7" id="KW-0443">Lipid metabolism</keyword>
<keyword evidence="1 7" id="KW-0444">Lipid biosynthesis</keyword>
<evidence type="ECO:0000256" key="2">
    <source>
        <dbReference type="ARBA" id="ARBA00022556"/>
    </source>
</evidence>
<feature type="active site" description="Proton acceptor" evidence="7">
    <location>
        <position position="236"/>
    </location>
</feature>
<organism evidence="10 11">
    <name type="scientific">Candidatus Methylomirabilis tolerans</name>
    <dbReference type="NCBI Taxonomy" id="3123416"/>
    <lineage>
        <taxon>Bacteria</taxon>
        <taxon>Candidatus Methylomirabilota</taxon>
        <taxon>Candidatus Methylomirabilia</taxon>
        <taxon>Candidatus Methylomirabilales</taxon>
        <taxon>Candidatus Methylomirabilaceae</taxon>
        <taxon>Candidatus Methylomirabilis</taxon>
    </lineage>
</organism>
<dbReference type="PROSITE" id="PS00101">
    <property type="entry name" value="HEXAPEP_TRANSFERASES"/>
    <property type="match status" value="1"/>
</dbReference>
<dbReference type="Proteomes" id="UP001197609">
    <property type="component" value="Unassembled WGS sequence"/>
</dbReference>
<evidence type="ECO:0000313" key="11">
    <source>
        <dbReference type="Proteomes" id="UP001197609"/>
    </source>
</evidence>
<dbReference type="GO" id="GO:0103118">
    <property type="term" value="F:UDP-3-O-[(3R)-3-hydroxyacyl]-glucosamine N-acyltransferase activity"/>
    <property type="evidence" value="ECO:0007669"/>
    <property type="project" value="UniProtKB-EC"/>
</dbReference>
<dbReference type="InterPro" id="IPR011004">
    <property type="entry name" value="Trimer_LpxA-like_sf"/>
</dbReference>
<dbReference type="InterPro" id="IPR001451">
    <property type="entry name" value="Hexapep"/>
</dbReference>
<dbReference type="PANTHER" id="PTHR43378">
    <property type="entry name" value="UDP-3-O-ACYLGLUCOSAMINE N-ACYLTRANSFERASE"/>
    <property type="match status" value="1"/>
</dbReference>
<dbReference type="GO" id="GO:0016020">
    <property type="term" value="C:membrane"/>
    <property type="evidence" value="ECO:0007669"/>
    <property type="project" value="GOC"/>
</dbReference>
<dbReference type="Pfam" id="PF00132">
    <property type="entry name" value="Hexapep"/>
    <property type="match status" value="4"/>
</dbReference>
<comment type="catalytic activity">
    <reaction evidence="7">
        <text>a UDP-3-O-[(3R)-3-hydroxyacyl]-alpha-D-glucosamine + a (3R)-hydroxyacyl-[ACP] = a UDP-2-N,3-O-bis[(3R)-3-hydroxyacyl]-alpha-D-glucosamine + holo-[ACP] + H(+)</text>
        <dbReference type="Rhea" id="RHEA:53836"/>
        <dbReference type="Rhea" id="RHEA-COMP:9685"/>
        <dbReference type="Rhea" id="RHEA-COMP:9945"/>
        <dbReference type="ChEBI" id="CHEBI:15378"/>
        <dbReference type="ChEBI" id="CHEBI:64479"/>
        <dbReference type="ChEBI" id="CHEBI:78827"/>
        <dbReference type="ChEBI" id="CHEBI:137740"/>
        <dbReference type="ChEBI" id="CHEBI:137748"/>
        <dbReference type="EC" id="2.3.1.191"/>
    </reaction>
</comment>
<reference evidence="10 11" key="1">
    <citation type="journal article" date="2021" name="bioRxiv">
        <title>Unraveling nitrogen, sulfur and carbon metabolic pathways and microbial community transcriptional responses to substrate deprivation and toxicity stresses in a bioreactor mimicking anoxic brackish coastal sediment conditions.</title>
        <authorList>
            <person name="Martins P.D."/>
            <person name="Echeveste M.J."/>
            <person name="Arshad A."/>
            <person name="Kurth J."/>
            <person name="Ouboter H."/>
            <person name="Jetten M.S.M."/>
            <person name="Welte C.U."/>
        </authorList>
    </citation>
    <scope>NUCLEOTIDE SEQUENCE [LARGE SCALE GENOMIC DNA]</scope>
    <source>
        <strain evidence="10">MAG_38</strain>
    </source>
</reference>
<comment type="pathway">
    <text evidence="7">Bacterial outer membrane biogenesis; LPS lipid A biosynthesis.</text>
</comment>